<keyword evidence="2" id="KW-1133">Transmembrane helix</keyword>
<comment type="caution">
    <text evidence="3">The sequence shown here is derived from an EMBL/GenBank/DDBJ whole genome shotgun (WGS) entry which is preliminary data.</text>
</comment>
<proteinExistence type="predicted"/>
<dbReference type="AlphaFoldDB" id="A0A1F6AZZ8"/>
<dbReference type="EMBL" id="MFJZ01000030">
    <property type="protein sequence ID" value="OGG30113.1"/>
    <property type="molecule type" value="Genomic_DNA"/>
</dbReference>
<evidence type="ECO:0008006" key="5">
    <source>
        <dbReference type="Google" id="ProtNLM"/>
    </source>
</evidence>
<dbReference type="STRING" id="1798396.A2973_02285"/>
<evidence type="ECO:0000256" key="2">
    <source>
        <dbReference type="SAM" id="Phobius"/>
    </source>
</evidence>
<evidence type="ECO:0000313" key="4">
    <source>
        <dbReference type="Proteomes" id="UP000176409"/>
    </source>
</evidence>
<sequence length="222" mass="25080">MHELFEKISERLSALIDVIRSRFTVRNHFTNTQESIHAFQRNWKKKIPLFLLIVLSIGVVAITIKLMMTSRKPVDERIVIKNAKASTTLNKTLSIPILDANGKEITKLSYIIESADLRDEIIVKGKRAVAVKGREFLILSIKMANGYEKTLEVNARDFVRLAVNGNEQELLAPEIHNDPVALQPISTKYTRLGFTINDTDKQLTIFVGEIKGGKEKVTLGLR</sequence>
<evidence type="ECO:0000313" key="3">
    <source>
        <dbReference type="EMBL" id="OGG30113.1"/>
    </source>
</evidence>
<organism evidence="3 4">
    <name type="scientific">Candidatus Gottesmanbacteria bacterium RIFCSPLOWO2_01_FULL_49_10</name>
    <dbReference type="NCBI Taxonomy" id="1798396"/>
    <lineage>
        <taxon>Bacteria</taxon>
        <taxon>Candidatus Gottesmaniibacteriota</taxon>
    </lineage>
</organism>
<gene>
    <name evidence="3" type="ORF">A2973_02285</name>
</gene>
<protein>
    <recommendedName>
        <fullName evidence="5">DUF4352 domain-containing protein</fullName>
    </recommendedName>
</protein>
<reference evidence="3 4" key="1">
    <citation type="journal article" date="2016" name="Nat. Commun.">
        <title>Thousands of microbial genomes shed light on interconnected biogeochemical processes in an aquifer system.</title>
        <authorList>
            <person name="Anantharaman K."/>
            <person name="Brown C.T."/>
            <person name="Hug L.A."/>
            <person name="Sharon I."/>
            <person name="Castelle C.J."/>
            <person name="Probst A.J."/>
            <person name="Thomas B.C."/>
            <person name="Singh A."/>
            <person name="Wilkins M.J."/>
            <person name="Karaoz U."/>
            <person name="Brodie E.L."/>
            <person name="Williams K.H."/>
            <person name="Hubbard S.S."/>
            <person name="Banfield J.F."/>
        </authorList>
    </citation>
    <scope>NUCLEOTIDE SEQUENCE [LARGE SCALE GENOMIC DNA]</scope>
</reference>
<dbReference type="Proteomes" id="UP000176409">
    <property type="component" value="Unassembled WGS sequence"/>
</dbReference>
<keyword evidence="1" id="KW-0694">RNA-binding</keyword>
<keyword evidence="2" id="KW-0812">Transmembrane</keyword>
<name>A0A1F6AZZ8_9BACT</name>
<dbReference type="GO" id="GO:0003723">
    <property type="term" value="F:RNA binding"/>
    <property type="evidence" value="ECO:0007669"/>
    <property type="project" value="UniProtKB-KW"/>
</dbReference>
<feature type="transmembrane region" description="Helical" evidence="2">
    <location>
        <begin position="49"/>
        <end position="68"/>
    </location>
</feature>
<accession>A0A1F6AZZ8</accession>
<evidence type="ECO:0000256" key="1">
    <source>
        <dbReference type="PROSITE-ProRule" id="PRU00182"/>
    </source>
</evidence>
<dbReference type="PROSITE" id="PS50889">
    <property type="entry name" value="S4"/>
    <property type="match status" value="1"/>
</dbReference>
<keyword evidence="2" id="KW-0472">Membrane</keyword>